<name>A0ABR9G8X1_9GAMM</name>
<sequence length="423" mass="45739">MLLLQAPFDLNDEKPPLRTRRGSDAGAARLPHSGGSSGAAGQARPRPQPQPVQQRILLCAPATFRGQRSGAIPVPHTPKILFVDPQGWSARRHVRADLDRLTRSPCSARPYRMYRVSYGASLPPAAADMSTVLLAARRHVKAYRQPTANTLAMAAGTAVVAIVTHYWHSQALPQVQLSMSLERPHLAMAFPPPPLGAAPHLFATLSRPALPTGRETPLMSSTDIQRLVTNLPAQAVHGDGFDLDITSPNSLWATAGARFRIDPLLIYAVALVESKSAQADGSITPSPWVVRVNGRMHKGSREDAERAIQLAHRMALPVQDVGIMQVYYPVHRDIEPDPLALLNPVRNIEVGTSLLRKAMQESRDPVLRIGYYHSHDVALARSYGQAVLSVYRGLKLAMAKSSATGAVAMARAPTDSFAARSGG</sequence>
<dbReference type="InterPro" id="IPR023346">
    <property type="entry name" value="Lysozyme-like_dom_sf"/>
</dbReference>
<evidence type="ECO:0000256" key="1">
    <source>
        <dbReference type="SAM" id="MobiDB-lite"/>
    </source>
</evidence>
<comment type="caution">
    <text evidence="3">The sequence shown here is derived from an EMBL/GenBank/DDBJ whole genome shotgun (WGS) entry which is preliminary data.</text>
</comment>
<dbReference type="RefSeq" id="WP_192555333.1">
    <property type="nucleotide sequence ID" value="NZ_JACZZA010000004.1"/>
</dbReference>
<dbReference type="EMBL" id="JACZZA010000004">
    <property type="protein sequence ID" value="MBE1160471.1"/>
    <property type="molecule type" value="Genomic_DNA"/>
</dbReference>
<accession>A0ABR9G8X1</accession>
<protein>
    <submittedName>
        <fullName evidence="3">Transglycosylase SLT domain-containing protein</fullName>
    </submittedName>
</protein>
<dbReference type="InterPro" id="IPR008258">
    <property type="entry name" value="Transglycosylase_SLT_dom_1"/>
</dbReference>
<dbReference type="SUPFAM" id="SSF53955">
    <property type="entry name" value="Lysozyme-like"/>
    <property type="match status" value="1"/>
</dbReference>
<evidence type="ECO:0000313" key="3">
    <source>
        <dbReference type="EMBL" id="MBE1160471.1"/>
    </source>
</evidence>
<evidence type="ECO:0000259" key="2">
    <source>
        <dbReference type="Pfam" id="PF01464"/>
    </source>
</evidence>
<feature type="compositionally biased region" description="Low complexity" evidence="1">
    <location>
        <begin position="39"/>
        <end position="51"/>
    </location>
</feature>
<keyword evidence="4" id="KW-1185">Reference proteome</keyword>
<evidence type="ECO:0000313" key="4">
    <source>
        <dbReference type="Proteomes" id="UP000651010"/>
    </source>
</evidence>
<feature type="domain" description="Transglycosylase SLT" evidence="2">
    <location>
        <begin position="251"/>
        <end position="369"/>
    </location>
</feature>
<dbReference type="Gene3D" id="1.10.530.10">
    <property type="match status" value="1"/>
</dbReference>
<gene>
    <name evidence="3" type="ORF">IGX34_08720</name>
</gene>
<organism evidence="3 4">
    <name type="scientific">Dyella acidiphila</name>
    <dbReference type="NCBI Taxonomy" id="2775866"/>
    <lineage>
        <taxon>Bacteria</taxon>
        <taxon>Pseudomonadati</taxon>
        <taxon>Pseudomonadota</taxon>
        <taxon>Gammaproteobacteria</taxon>
        <taxon>Lysobacterales</taxon>
        <taxon>Rhodanobacteraceae</taxon>
        <taxon>Dyella</taxon>
    </lineage>
</organism>
<feature type="region of interest" description="Disordered" evidence="1">
    <location>
        <begin position="1"/>
        <end position="51"/>
    </location>
</feature>
<proteinExistence type="predicted"/>
<dbReference type="Proteomes" id="UP000651010">
    <property type="component" value="Unassembled WGS sequence"/>
</dbReference>
<reference evidence="3 4" key="1">
    <citation type="submission" date="2020-09" db="EMBL/GenBank/DDBJ databases">
        <title>Dyella sp. 7MK23 isolated from forest soil.</title>
        <authorList>
            <person name="Fu J."/>
        </authorList>
    </citation>
    <scope>NUCLEOTIDE SEQUENCE [LARGE SCALE GENOMIC DNA]</scope>
    <source>
        <strain evidence="3 4">7MK23</strain>
    </source>
</reference>
<dbReference type="Pfam" id="PF01464">
    <property type="entry name" value="SLT"/>
    <property type="match status" value="1"/>
</dbReference>